<dbReference type="InterPro" id="IPR036279">
    <property type="entry name" value="5-3_exonuclease_C_sf"/>
</dbReference>
<evidence type="ECO:0000313" key="5">
    <source>
        <dbReference type="EMBL" id="GIZ53054.1"/>
    </source>
</evidence>
<dbReference type="EMBL" id="BPMK01000014">
    <property type="protein sequence ID" value="GIZ53054.1"/>
    <property type="molecule type" value="Genomic_DNA"/>
</dbReference>
<keyword evidence="2" id="KW-0378">Hydrolase</keyword>
<dbReference type="PANTHER" id="PTHR42646:SF2">
    <property type="entry name" value="5'-3' EXONUCLEASE FAMILY PROTEIN"/>
    <property type="match status" value="1"/>
</dbReference>
<keyword evidence="1" id="KW-0540">Nuclease</keyword>
<dbReference type="PANTHER" id="PTHR42646">
    <property type="entry name" value="FLAP ENDONUCLEASE XNI"/>
    <property type="match status" value="1"/>
</dbReference>
<dbReference type="CDD" id="cd09898">
    <property type="entry name" value="H3TH_53EXO"/>
    <property type="match status" value="1"/>
</dbReference>
<gene>
    <name evidence="5" type="ORF">NCCP691_30680</name>
</gene>
<dbReference type="InterPro" id="IPR029060">
    <property type="entry name" value="PIN-like_dom_sf"/>
</dbReference>
<dbReference type="SUPFAM" id="SSF88723">
    <property type="entry name" value="PIN domain-like"/>
    <property type="match status" value="1"/>
</dbReference>
<evidence type="ECO:0000256" key="2">
    <source>
        <dbReference type="ARBA" id="ARBA00022801"/>
    </source>
</evidence>
<accession>A0ABQ4Q746</accession>
<name>A0ABQ4Q746_9BURK</name>
<proteinExistence type="predicted"/>
<sequence>MSRLLAIDGLNILRRVYEANNETDPVLKAETALRHALSSFRKLLATHHPSHALAVFDGPGPTWRHALHPEYRAGHAPPPPELAQRLPDFQEQLRALPLAVVSVPGFEADDAIATVVMRWLQENRGEAVIASSDHDLHGLIAHGALLWDHFKGEWHDRAWVEHRFGVTPEQLPELLALVGDKADGVPGVSKVGMKTAARLLQTYGNLDGVLAGAGILMNPLGERLRRERANLDLSRHLVTLRTDVRLGVTWKMLSSYV</sequence>
<protein>
    <recommendedName>
        <fullName evidence="4">5'-3' exonuclease domain-containing protein</fullName>
    </recommendedName>
</protein>
<dbReference type="Gene3D" id="3.40.50.1010">
    <property type="entry name" value="5'-nuclease"/>
    <property type="match status" value="1"/>
</dbReference>
<dbReference type="InterPro" id="IPR002421">
    <property type="entry name" value="5-3_exonuclease"/>
</dbReference>
<keyword evidence="3" id="KW-0238">DNA-binding</keyword>
<dbReference type="CDD" id="cd09859">
    <property type="entry name" value="PIN_53EXO"/>
    <property type="match status" value="1"/>
</dbReference>
<comment type="caution">
    <text evidence="5">The sequence shown here is derived from an EMBL/GenBank/DDBJ whole genome shotgun (WGS) entry which is preliminary data.</text>
</comment>
<evidence type="ECO:0000256" key="1">
    <source>
        <dbReference type="ARBA" id="ARBA00022722"/>
    </source>
</evidence>
<evidence type="ECO:0000313" key="6">
    <source>
        <dbReference type="Proteomes" id="UP000887222"/>
    </source>
</evidence>
<dbReference type="InterPro" id="IPR038969">
    <property type="entry name" value="FEN"/>
</dbReference>
<dbReference type="Pfam" id="PF01367">
    <property type="entry name" value="5_3_exonuc"/>
    <property type="match status" value="1"/>
</dbReference>
<reference evidence="5 6" key="1">
    <citation type="journal article" date="2022" name="Int. J. Syst. Evol. Microbiol.">
        <title>Noviherbaspirillum aridicola sp. nov., isolated from an arid soil in Pakistan.</title>
        <authorList>
            <person name="Khan I.U."/>
            <person name="Saqib M."/>
            <person name="Amin A."/>
            <person name="Hussain F."/>
            <person name="Li L."/>
            <person name="Liu Y.H."/>
            <person name="Fang B.Z."/>
            <person name="Ahmed I."/>
            <person name="Li W.J."/>
        </authorList>
    </citation>
    <scope>NUCLEOTIDE SEQUENCE [LARGE SCALE GENOMIC DNA]</scope>
    <source>
        <strain evidence="5 6">NCCP-691</strain>
    </source>
</reference>
<dbReference type="InterPro" id="IPR020046">
    <property type="entry name" value="5-3_exonucl_a-hlix_arch_N"/>
</dbReference>
<dbReference type="InterPro" id="IPR008918">
    <property type="entry name" value="HhH2"/>
</dbReference>
<dbReference type="Gene3D" id="1.10.150.20">
    <property type="entry name" value="5' to 3' exonuclease, C-terminal subdomain"/>
    <property type="match status" value="1"/>
</dbReference>
<dbReference type="Pfam" id="PF02739">
    <property type="entry name" value="5_3_exonuc_N"/>
    <property type="match status" value="1"/>
</dbReference>
<dbReference type="RefSeq" id="WP_220809480.1">
    <property type="nucleotide sequence ID" value="NZ_BPMK01000014.1"/>
</dbReference>
<organism evidence="5 6">
    <name type="scientific">Noviherbaspirillum aridicola</name>
    <dbReference type="NCBI Taxonomy" id="2849687"/>
    <lineage>
        <taxon>Bacteria</taxon>
        <taxon>Pseudomonadati</taxon>
        <taxon>Pseudomonadota</taxon>
        <taxon>Betaproteobacteria</taxon>
        <taxon>Burkholderiales</taxon>
        <taxon>Oxalobacteraceae</taxon>
        <taxon>Noviherbaspirillum</taxon>
    </lineage>
</organism>
<dbReference type="InterPro" id="IPR020045">
    <property type="entry name" value="DNA_polI_H3TH"/>
</dbReference>
<feature type="domain" description="5'-3' exonuclease" evidence="4">
    <location>
        <begin position="2"/>
        <end position="256"/>
    </location>
</feature>
<dbReference type="Proteomes" id="UP000887222">
    <property type="component" value="Unassembled WGS sequence"/>
</dbReference>
<evidence type="ECO:0000259" key="4">
    <source>
        <dbReference type="SMART" id="SM00475"/>
    </source>
</evidence>
<dbReference type="SUPFAM" id="SSF47807">
    <property type="entry name" value="5' to 3' exonuclease, C-terminal subdomain"/>
    <property type="match status" value="1"/>
</dbReference>
<evidence type="ECO:0000256" key="3">
    <source>
        <dbReference type="ARBA" id="ARBA00023125"/>
    </source>
</evidence>
<keyword evidence="6" id="KW-1185">Reference proteome</keyword>
<dbReference type="SMART" id="SM00475">
    <property type="entry name" value="53EXOc"/>
    <property type="match status" value="1"/>
</dbReference>
<dbReference type="SMART" id="SM00279">
    <property type="entry name" value="HhH2"/>
    <property type="match status" value="1"/>
</dbReference>